<evidence type="ECO:0000256" key="2">
    <source>
        <dbReference type="ARBA" id="ARBA00023163"/>
    </source>
</evidence>
<evidence type="ECO:0000256" key="1">
    <source>
        <dbReference type="ARBA" id="ARBA00023015"/>
    </source>
</evidence>
<dbReference type="EMBL" id="JACOOJ010000016">
    <property type="protein sequence ID" value="MBC5633202.1"/>
    <property type="molecule type" value="Genomic_DNA"/>
</dbReference>
<sequence>MKALLSSSDISIKEIAEQLHFEDTSYMCRYFKRHTGIPLSEYRK</sequence>
<protein>
    <submittedName>
        <fullName evidence="4">Helix-turn-helix domain-containing protein</fullName>
    </submittedName>
</protein>
<dbReference type="InterPro" id="IPR018060">
    <property type="entry name" value="HTH_AraC"/>
</dbReference>
<feature type="domain" description="HTH araC/xylS-type" evidence="3">
    <location>
        <begin position="1"/>
        <end position="44"/>
    </location>
</feature>
<accession>A0ABR7DPA6</accession>
<dbReference type="SUPFAM" id="SSF46689">
    <property type="entry name" value="Homeodomain-like"/>
    <property type="match status" value="1"/>
</dbReference>
<keyword evidence="2" id="KW-0804">Transcription</keyword>
<name>A0ABR7DPA6_9BACT</name>
<evidence type="ECO:0000313" key="4">
    <source>
        <dbReference type="EMBL" id="MBC5633202.1"/>
    </source>
</evidence>
<keyword evidence="5" id="KW-1185">Reference proteome</keyword>
<evidence type="ECO:0000259" key="3">
    <source>
        <dbReference type="PROSITE" id="PS01124"/>
    </source>
</evidence>
<keyword evidence="1" id="KW-0805">Transcription regulation</keyword>
<dbReference type="InterPro" id="IPR009057">
    <property type="entry name" value="Homeodomain-like_sf"/>
</dbReference>
<evidence type="ECO:0000313" key="5">
    <source>
        <dbReference type="Proteomes" id="UP000651475"/>
    </source>
</evidence>
<dbReference type="PROSITE" id="PS01124">
    <property type="entry name" value="HTH_ARAC_FAMILY_2"/>
    <property type="match status" value="1"/>
</dbReference>
<organism evidence="4 5">
    <name type="scientific">Parabacteroides hominis</name>
    <dbReference type="NCBI Taxonomy" id="2763057"/>
    <lineage>
        <taxon>Bacteria</taxon>
        <taxon>Pseudomonadati</taxon>
        <taxon>Bacteroidota</taxon>
        <taxon>Bacteroidia</taxon>
        <taxon>Bacteroidales</taxon>
        <taxon>Tannerellaceae</taxon>
        <taxon>Parabacteroides</taxon>
    </lineage>
</organism>
<gene>
    <name evidence="4" type="ORF">H8S65_10535</name>
</gene>
<dbReference type="Gene3D" id="1.10.10.60">
    <property type="entry name" value="Homeodomain-like"/>
    <property type="match status" value="1"/>
</dbReference>
<dbReference type="Pfam" id="PF12833">
    <property type="entry name" value="HTH_18"/>
    <property type="match status" value="1"/>
</dbReference>
<proteinExistence type="predicted"/>
<dbReference type="Proteomes" id="UP000651475">
    <property type="component" value="Unassembled WGS sequence"/>
</dbReference>
<dbReference type="RefSeq" id="WP_186929941.1">
    <property type="nucleotide sequence ID" value="NZ_JACOOJ010000016.1"/>
</dbReference>
<reference evidence="4 5" key="1">
    <citation type="submission" date="2020-08" db="EMBL/GenBank/DDBJ databases">
        <title>Genome public.</title>
        <authorList>
            <person name="Liu C."/>
            <person name="Sun Q."/>
        </authorList>
    </citation>
    <scope>NUCLEOTIDE SEQUENCE [LARGE SCALE GENOMIC DNA]</scope>
    <source>
        <strain evidence="4 5">NSJ-79</strain>
    </source>
</reference>
<comment type="caution">
    <text evidence="4">The sequence shown here is derived from an EMBL/GenBank/DDBJ whole genome shotgun (WGS) entry which is preliminary data.</text>
</comment>